<dbReference type="InterPro" id="IPR037058">
    <property type="entry name" value="Falgellar_hook_FlgE_sf"/>
</dbReference>
<protein>
    <recommendedName>
        <fullName evidence="3 5">Flagellar hook protein FlgE</fullName>
    </recommendedName>
</protein>
<dbReference type="SUPFAM" id="SSF117143">
    <property type="entry name" value="Flagellar hook protein flgE"/>
    <property type="match status" value="1"/>
</dbReference>
<reference evidence="10" key="1">
    <citation type="submission" date="2021-03" db="EMBL/GenBank/DDBJ databases">
        <title>Antimicrobial resistance genes in bacteria isolated from Japanese honey, and their potential for conferring macrolide and lincosamide resistance in the American foulbrood pathogen Paenibacillus larvae.</title>
        <authorList>
            <person name="Okamoto M."/>
            <person name="Kumagai M."/>
            <person name="Kanamori H."/>
            <person name="Takamatsu D."/>
        </authorList>
    </citation>
    <scope>NUCLEOTIDE SEQUENCE</scope>
    <source>
        <strain evidence="10">J27TS8</strain>
    </source>
</reference>
<dbReference type="PANTHER" id="PTHR30435">
    <property type="entry name" value="FLAGELLAR PROTEIN"/>
    <property type="match status" value="1"/>
</dbReference>
<evidence type="ECO:0000259" key="6">
    <source>
        <dbReference type="Pfam" id="PF00460"/>
    </source>
</evidence>
<comment type="similarity">
    <text evidence="2 5">Belongs to the flagella basal body rod proteins family.</text>
</comment>
<feature type="domain" description="Flagellar basal-body/hook protein C-terminal" evidence="7">
    <location>
        <begin position="361"/>
        <end position="405"/>
    </location>
</feature>
<evidence type="ECO:0000259" key="7">
    <source>
        <dbReference type="Pfam" id="PF06429"/>
    </source>
</evidence>
<evidence type="ECO:0000259" key="9">
    <source>
        <dbReference type="Pfam" id="PF22692"/>
    </source>
</evidence>
<keyword evidence="10" id="KW-0282">Flagellum</keyword>
<comment type="subcellular location">
    <subcellularLocation>
        <location evidence="1 5">Bacterial flagellum basal body</location>
    </subcellularLocation>
</comment>
<dbReference type="InterPro" id="IPR037925">
    <property type="entry name" value="FlgE/F/G-like"/>
</dbReference>
<dbReference type="Gene3D" id="2.60.98.20">
    <property type="entry name" value="Flagellar hook protein FlgE"/>
    <property type="match status" value="1"/>
</dbReference>
<organism evidence="10 11">
    <name type="scientific">Robertmurraya siralis</name>
    <dbReference type="NCBI Taxonomy" id="77777"/>
    <lineage>
        <taxon>Bacteria</taxon>
        <taxon>Bacillati</taxon>
        <taxon>Bacillota</taxon>
        <taxon>Bacilli</taxon>
        <taxon>Bacillales</taxon>
        <taxon>Bacillaceae</taxon>
        <taxon>Robertmurraya</taxon>
    </lineage>
</organism>
<dbReference type="GO" id="GO:0009425">
    <property type="term" value="C:bacterial-type flagellum basal body"/>
    <property type="evidence" value="ECO:0007669"/>
    <property type="project" value="UniProtKB-SubCell"/>
</dbReference>
<dbReference type="InterPro" id="IPR010930">
    <property type="entry name" value="Flg_bb/hook_C_dom"/>
</dbReference>
<gene>
    <name evidence="10" type="primary">flgE</name>
    <name evidence="10" type="ORF">J27TS8_15250</name>
</gene>
<evidence type="ECO:0000313" key="10">
    <source>
        <dbReference type="EMBL" id="GIN61532.1"/>
    </source>
</evidence>
<evidence type="ECO:0000256" key="2">
    <source>
        <dbReference type="ARBA" id="ARBA00009677"/>
    </source>
</evidence>
<dbReference type="Pfam" id="PF07559">
    <property type="entry name" value="FlgE_D2"/>
    <property type="match status" value="1"/>
</dbReference>
<feature type="domain" description="Flagellar hook protein FlgE D2" evidence="8">
    <location>
        <begin position="177"/>
        <end position="278"/>
    </location>
</feature>
<dbReference type="InterPro" id="IPR020013">
    <property type="entry name" value="Flagellar_FlgE/F/G"/>
</dbReference>
<dbReference type="InterPro" id="IPR053967">
    <property type="entry name" value="LlgE_F_G-like_D1"/>
</dbReference>
<dbReference type="PANTHER" id="PTHR30435:SF1">
    <property type="entry name" value="FLAGELLAR HOOK PROTEIN FLGE"/>
    <property type="match status" value="1"/>
</dbReference>
<dbReference type="GO" id="GO:0071978">
    <property type="term" value="P:bacterial-type flagellum-dependent swarming motility"/>
    <property type="evidence" value="ECO:0007669"/>
    <property type="project" value="TreeGrafter"/>
</dbReference>
<name>A0A919WGW0_9BACI</name>
<accession>A0A919WGW0</accession>
<evidence type="ECO:0000313" key="11">
    <source>
        <dbReference type="Proteomes" id="UP000682111"/>
    </source>
</evidence>
<proteinExistence type="inferred from homology"/>
<dbReference type="InterPro" id="IPR019776">
    <property type="entry name" value="Flagellar_basal_body_rod_CS"/>
</dbReference>
<dbReference type="PROSITE" id="PS00588">
    <property type="entry name" value="FLAGELLA_BB_ROD"/>
    <property type="match status" value="1"/>
</dbReference>
<dbReference type="NCBIfam" id="TIGR03506">
    <property type="entry name" value="FlgEFG_subfam"/>
    <property type="match status" value="1"/>
</dbReference>
<dbReference type="GO" id="GO:0009424">
    <property type="term" value="C:bacterial-type flagellum hook"/>
    <property type="evidence" value="ECO:0007669"/>
    <property type="project" value="TreeGrafter"/>
</dbReference>
<evidence type="ECO:0000259" key="8">
    <source>
        <dbReference type="Pfam" id="PF07559"/>
    </source>
</evidence>
<keyword evidence="10" id="KW-0966">Cell projection</keyword>
<feature type="domain" description="Flagellar basal body rod protein N-terminal" evidence="6">
    <location>
        <begin position="5"/>
        <end position="35"/>
    </location>
</feature>
<dbReference type="GO" id="GO:0005829">
    <property type="term" value="C:cytosol"/>
    <property type="evidence" value="ECO:0007669"/>
    <property type="project" value="TreeGrafter"/>
</dbReference>
<dbReference type="RefSeq" id="WP_212933445.1">
    <property type="nucleotide sequence ID" value="NZ_BORC01000002.1"/>
</dbReference>
<evidence type="ECO:0000256" key="5">
    <source>
        <dbReference type="RuleBase" id="RU362116"/>
    </source>
</evidence>
<dbReference type="EMBL" id="BORC01000002">
    <property type="protein sequence ID" value="GIN61532.1"/>
    <property type="molecule type" value="Genomic_DNA"/>
</dbReference>
<comment type="function">
    <text evidence="5">A flexible structure which links the flagellar filament to the drive apparatus in the basal body.</text>
</comment>
<dbReference type="InterPro" id="IPR011491">
    <property type="entry name" value="FlgE_D2"/>
</dbReference>
<evidence type="ECO:0000256" key="3">
    <source>
        <dbReference type="ARBA" id="ARBA00019015"/>
    </source>
</evidence>
<dbReference type="Pfam" id="PF00460">
    <property type="entry name" value="Flg_bb_rod"/>
    <property type="match status" value="1"/>
</dbReference>
<dbReference type="Pfam" id="PF06429">
    <property type="entry name" value="Flg_bbr_C"/>
    <property type="match status" value="1"/>
</dbReference>
<keyword evidence="10" id="KW-0969">Cilium</keyword>
<keyword evidence="11" id="KW-1185">Reference proteome</keyword>
<dbReference type="Pfam" id="PF22692">
    <property type="entry name" value="LlgE_F_G_D1"/>
    <property type="match status" value="1"/>
</dbReference>
<evidence type="ECO:0000256" key="1">
    <source>
        <dbReference type="ARBA" id="ARBA00004117"/>
    </source>
</evidence>
<sequence>MLRSMYSGISGLKNSQTKLDVIGNNIANVSTYGFKKSRVTFKDMLSQTVAGASAATDLRGGTNPKQIGLGSTLATIDTIHDGSSLQTTTRSLDVGIDGDGYFVVRQGNAQYYTRAGNFYLDENGTLVNGDGLAVQAYRYDANGNLTNVYGDVAVNVNAVMPATVTSNVVFSENLSADAITDSVYTQQIRVIDNGGNPHSIDVHFKRTATGWEYFINKDPEANPAPTSDGTLTFGADGNLTNPTAPVTFNLDIDGQAATTVDNLALTLNFAGLTMNSGPTTAIVNPNGNTEGKLDSFNIGASGDISGVYSNGEIVTLGRLALAKFSNTSGLTKAGNNLFQESINSGAANIGAAGDGRGSLVSGALEMSNVDLSEEFTEMIVAQRSFQANTRIITTSDEILQELVNLKR</sequence>
<evidence type="ECO:0000256" key="4">
    <source>
        <dbReference type="ARBA" id="ARBA00023143"/>
    </source>
</evidence>
<feature type="domain" description="Flagellar hook protein FlgE/F/G-like D1" evidence="9">
    <location>
        <begin position="96"/>
        <end position="158"/>
    </location>
</feature>
<dbReference type="AlphaFoldDB" id="A0A919WGW0"/>
<dbReference type="Proteomes" id="UP000682111">
    <property type="component" value="Unassembled WGS sequence"/>
</dbReference>
<dbReference type="InterPro" id="IPR001444">
    <property type="entry name" value="Flag_bb_rod_N"/>
</dbReference>
<comment type="caution">
    <text evidence="10">The sequence shown here is derived from an EMBL/GenBank/DDBJ whole genome shotgun (WGS) entry which is preliminary data.</text>
</comment>
<keyword evidence="4 5" id="KW-0975">Bacterial flagellum</keyword>